<dbReference type="CDD" id="cd15482">
    <property type="entry name" value="Sialidase_non-viral"/>
    <property type="match status" value="1"/>
</dbReference>
<proteinExistence type="predicted"/>
<sequence length="543" mass="57569">MRSRLPLVGAVLVSLGLLTSSVQAAAAPVPAAAPDAMAAPAAAKPTGTRLMNELTFYPRSIRLEHSGAANGRVLVSVVTDTPSHTGVIFESLDDGRSFSEVGRVADSWGAAPRGGCCSSIFELPRAIGTMPAGTLLWASSMGRNVGQAQLRLWKSNDVGRTWTFVSTPFAAPNGLGVWEPELSIDAAGRLVVHFADETEQPAHSQTLARVVSTDGVTWSARSSTVKTPIGYYRPGMPVVAELPDGSYLMTYEICGMAAPYNCDVRLRRSADGWNWGDPADLGTRPMTVDGKYFTHTPTLTTAPGGKLLLIGQILQDRSGAVSAGNGKTMFVNTENGLGNWYELPSPVSVPNARDAVCPNYTPTLLPSTDGTRVFELTTAEPPEGGPCAGYFATSSLAGSGAVRTLPPAWYRLVNVRSAHCLDIAGGSPAPDANIAVWICNDQPPQDFHVEPAGRGVFTLTARNSGHCADVPTGSDVRQTVCDGRASQKWRFLNVGRDTYRVQNSVSGRCLDIVDGSEAPGADVVVSACADRSQLLWRLERRPS</sequence>
<evidence type="ECO:0000313" key="4">
    <source>
        <dbReference type="Proteomes" id="UP001595699"/>
    </source>
</evidence>
<dbReference type="InterPro" id="IPR036278">
    <property type="entry name" value="Sialidase_sf"/>
</dbReference>
<reference evidence="4" key="1">
    <citation type="journal article" date="2019" name="Int. J. Syst. Evol. Microbiol.">
        <title>The Global Catalogue of Microorganisms (GCM) 10K type strain sequencing project: providing services to taxonomists for standard genome sequencing and annotation.</title>
        <authorList>
            <consortium name="The Broad Institute Genomics Platform"/>
            <consortium name="The Broad Institute Genome Sequencing Center for Infectious Disease"/>
            <person name="Wu L."/>
            <person name="Ma J."/>
        </authorList>
    </citation>
    <scope>NUCLEOTIDE SEQUENCE [LARGE SCALE GENOMIC DNA]</scope>
    <source>
        <strain evidence="4">CGMCC 4.7241</strain>
    </source>
</reference>
<gene>
    <name evidence="3" type="ORF">ACFOUW_32580</name>
</gene>
<dbReference type="PANTHER" id="PTHR38792:SF3">
    <property type="entry name" value="BNR_ASP-BOX REPEAT DOMAIN PROTEIN (AFU_ORTHOLOGUE AFUA_7G06430)-RELATED"/>
    <property type="match status" value="1"/>
</dbReference>
<protein>
    <submittedName>
        <fullName evidence="3">RICIN domain-containing protein</fullName>
    </submittedName>
</protein>
<dbReference type="RefSeq" id="WP_205116539.1">
    <property type="nucleotide sequence ID" value="NZ_JAFBCM010000001.1"/>
</dbReference>
<feature type="domain" description="Ricin B lectin" evidence="2">
    <location>
        <begin position="406"/>
        <end position="539"/>
    </location>
</feature>
<dbReference type="CDD" id="cd00161">
    <property type="entry name" value="beta-trefoil_Ricin-like"/>
    <property type="match status" value="1"/>
</dbReference>
<dbReference type="InterPro" id="IPR000772">
    <property type="entry name" value="Ricin_B_lectin"/>
</dbReference>
<comment type="caution">
    <text evidence="3">The sequence shown here is derived from an EMBL/GenBank/DDBJ whole genome shotgun (WGS) entry which is preliminary data.</text>
</comment>
<evidence type="ECO:0000313" key="3">
    <source>
        <dbReference type="EMBL" id="MFC3765610.1"/>
    </source>
</evidence>
<dbReference type="SUPFAM" id="SSF50939">
    <property type="entry name" value="Sialidases"/>
    <property type="match status" value="1"/>
</dbReference>
<feature type="signal peptide" evidence="1">
    <location>
        <begin position="1"/>
        <end position="24"/>
    </location>
</feature>
<dbReference type="Gene3D" id="2.80.10.50">
    <property type="match status" value="1"/>
</dbReference>
<name>A0ABV7YN98_9ACTN</name>
<dbReference type="PROSITE" id="PS50231">
    <property type="entry name" value="RICIN_B_LECTIN"/>
    <property type="match status" value="1"/>
</dbReference>
<dbReference type="EMBL" id="JBHRZH010000041">
    <property type="protein sequence ID" value="MFC3765610.1"/>
    <property type="molecule type" value="Genomic_DNA"/>
</dbReference>
<accession>A0ABV7YN98</accession>
<dbReference type="InterPro" id="IPR035992">
    <property type="entry name" value="Ricin_B-like_lectins"/>
</dbReference>
<keyword evidence="4" id="KW-1185">Reference proteome</keyword>
<dbReference type="Gene3D" id="2.120.10.10">
    <property type="match status" value="1"/>
</dbReference>
<dbReference type="Proteomes" id="UP001595699">
    <property type="component" value="Unassembled WGS sequence"/>
</dbReference>
<feature type="chain" id="PRO_5047539041" evidence="1">
    <location>
        <begin position="25"/>
        <end position="543"/>
    </location>
</feature>
<keyword evidence="1" id="KW-0732">Signal</keyword>
<dbReference type="SUPFAM" id="SSF50370">
    <property type="entry name" value="Ricin B-like lectins"/>
    <property type="match status" value="1"/>
</dbReference>
<dbReference type="PANTHER" id="PTHR38792">
    <property type="entry name" value="BNR/ASP-BOX REPEAT DOMAIN PROTEIN (AFU_ORTHOLOGUE AFUA_7G06430)-RELATED"/>
    <property type="match status" value="1"/>
</dbReference>
<evidence type="ECO:0000256" key="1">
    <source>
        <dbReference type="SAM" id="SignalP"/>
    </source>
</evidence>
<dbReference type="Pfam" id="PF00652">
    <property type="entry name" value="Ricin_B_lectin"/>
    <property type="match status" value="1"/>
</dbReference>
<dbReference type="SMART" id="SM00458">
    <property type="entry name" value="RICIN"/>
    <property type="match status" value="1"/>
</dbReference>
<evidence type="ECO:0000259" key="2">
    <source>
        <dbReference type="SMART" id="SM00458"/>
    </source>
</evidence>
<organism evidence="3 4">
    <name type="scientific">Tenggerimyces flavus</name>
    <dbReference type="NCBI Taxonomy" id="1708749"/>
    <lineage>
        <taxon>Bacteria</taxon>
        <taxon>Bacillati</taxon>
        <taxon>Actinomycetota</taxon>
        <taxon>Actinomycetes</taxon>
        <taxon>Propionibacteriales</taxon>
        <taxon>Nocardioidaceae</taxon>
        <taxon>Tenggerimyces</taxon>
    </lineage>
</organism>